<dbReference type="RefSeq" id="WP_284132727.1">
    <property type="nucleotide sequence ID" value="NZ_JASKYM010000004.1"/>
</dbReference>
<feature type="transmembrane region" description="Helical" evidence="1">
    <location>
        <begin position="7"/>
        <end position="25"/>
    </location>
</feature>
<organism evidence="2 3">
    <name type="scientific">Romboutsia sedimentorum</name>
    <dbReference type="NCBI Taxonomy" id="1368474"/>
    <lineage>
        <taxon>Bacteria</taxon>
        <taxon>Bacillati</taxon>
        <taxon>Bacillota</taxon>
        <taxon>Clostridia</taxon>
        <taxon>Peptostreptococcales</taxon>
        <taxon>Peptostreptococcaceae</taxon>
        <taxon>Romboutsia</taxon>
    </lineage>
</organism>
<proteinExistence type="predicted"/>
<feature type="transmembrane region" description="Helical" evidence="1">
    <location>
        <begin position="31"/>
        <end position="51"/>
    </location>
</feature>
<protein>
    <recommendedName>
        <fullName evidence="4">Cell shape-determining protein</fullName>
    </recommendedName>
</protein>
<reference evidence="2 3" key="1">
    <citation type="submission" date="2023-05" db="EMBL/GenBank/DDBJ databases">
        <title>Rombocin, a short stable natural nisin variant, displays selective antimicrobial activity against Listeria monocytogenes and employs dual mode of action to kill target bacterial strains.</title>
        <authorList>
            <person name="Wambui J."/>
            <person name="Stephan R."/>
            <person name="Kuipers O.P."/>
        </authorList>
    </citation>
    <scope>NUCLEOTIDE SEQUENCE [LARGE SCALE GENOMIC DNA]</scope>
    <source>
        <strain evidence="2 3">RC002</strain>
    </source>
</reference>
<evidence type="ECO:0000256" key="1">
    <source>
        <dbReference type="SAM" id="Phobius"/>
    </source>
</evidence>
<evidence type="ECO:0000313" key="3">
    <source>
        <dbReference type="Proteomes" id="UP001301012"/>
    </source>
</evidence>
<keyword evidence="1" id="KW-0472">Membrane</keyword>
<evidence type="ECO:0008006" key="4">
    <source>
        <dbReference type="Google" id="ProtNLM"/>
    </source>
</evidence>
<evidence type="ECO:0000313" key="2">
    <source>
        <dbReference type="EMBL" id="MDK2563785.1"/>
    </source>
</evidence>
<accession>A0ABT7EE75</accession>
<gene>
    <name evidence="2" type="ORF">QOZ84_09510</name>
</gene>
<keyword evidence="1" id="KW-1133">Transmembrane helix</keyword>
<dbReference type="Proteomes" id="UP001301012">
    <property type="component" value="Unassembled WGS sequence"/>
</dbReference>
<keyword evidence="1" id="KW-0812">Transmembrane</keyword>
<sequence>MKKFIKTYGIAFIVVAIYSFVKLPVLSLDFISCVSVLIIFFGVAGILDMMLDRGERTSKTAKYNFSIAIILIAYSIAVPFLASTPVFHAKTYKNLLGTVKESEFSKDVSPVSVNDIRLVDEDMAMKLGDKKLGEDPALGSVSKLGKFHIQSVKGELYWVAPLVHRDIIKWVTSLDGTKGYVMVSASNPQDVRLVQKIDNKPVKIVYQPEAYLLQDLHRHMYIKGIVNAGMTDFTLEINDEGRPYWVTSLYEHKIGYGGANAVGVATVDAETGETKRYTTKEAPKWIDRIQPQEFVTSQINDWGLYVKGFLNSVISEEGVLVPTEGTSLVYGNDNKAYWYTGITSSGGDESTIGFMLVDTRTKEAKLYKQPGATETAAMRSAEGKVQEKNYEATFPVMYNMLGTPTYVSSLKDKAGLVKMVAFISVEDFSVLGLGESKEEALRNYREALASKGNTIKIDNDVTSEHIEGTISRISADVKSGNTFYYMTINENQNIIFNATSKLSIKIPLTSVGDKVKISYQKGEKGFVDIIEFDNLTLGNVKAVNVDEKIEEKLK</sequence>
<keyword evidence="3" id="KW-1185">Reference proteome</keyword>
<name>A0ABT7EE75_9FIRM</name>
<comment type="caution">
    <text evidence="2">The sequence shown here is derived from an EMBL/GenBank/DDBJ whole genome shotgun (WGS) entry which is preliminary data.</text>
</comment>
<feature type="transmembrane region" description="Helical" evidence="1">
    <location>
        <begin position="63"/>
        <end position="82"/>
    </location>
</feature>
<dbReference type="EMBL" id="JASKYM010000004">
    <property type="protein sequence ID" value="MDK2563785.1"/>
    <property type="molecule type" value="Genomic_DNA"/>
</dbReference>